<name>A0A9W3HIF6_CAMBA</name>
<proteinExistence type="predicted"/>
<evidence type="ECO:0000313" key="1">
    <source>
        <dbReference type="RefSeq" id="XP_045372208.1"/>
    </source>
</evidence>
<sequence>MDRAKEEYEHLAASLDGARTPLLEKMRAFSPASSKVDLVEAAEAHAQQLDQLAFNLSSIILGVNQDRFIQRAIEAANAYSSILQAVQAAAGAAGAGDLPQV</sequence>
<protein>
    <submittedName>
        <fullName evidence="1">Laminin subunit alpha-5-like</fullName>
    </submittedName>
</protein>
<accession>A0A9W3HIF6</accession>
<gene>
    <name evidence="1" type="primary">LOC123616657</name>
</gene>
<reference evidence="1" key="1">
    <citation type="submission" date="2025-08" db="UniProtKB">
        <authorList>
            <consortium name="RefSeq"/>
        </authorList>
    </citation>
    <scope>IDENTIFICATION</scope>
    <source>
        <tissue evidence="1">Blood</tissue>
    </source>
</reference>
<dbReference type="RefSeq" id="XP_045372208.1">
    <property type="nucleotide sequence ID" value="XM_045516252.1"/>
</dbReference>
<organism evidence="1">
    <name type="scientific">Camelus bactrianus</name>
    <name type="common">Bactrian camel</name>
    <dbReference type="NCBI Taxonomy" id="9837"/>
    <lineage>
        <taxon>Eukaryota</taxon>
        <taxon>Metazoa</taxon>
        <taxon>Chordata</taxon>
        <taxon>Craniata</taxon>
        <taxon>Vertebrata</taxon>
        <taxon>Euteleostomi</taxon>
        <taxon>Mammalia</taxon>
        <taxon>Eutheria</taxon>
        <taxon>Laurasiatheria</taxon>
        <taxon>Artiodactyla</taxon>
        <taxon>Tylopoda</taxon>
        <taxon>Camelidae</taxon>
        <taxon>Camelus</taxon>
    </lineage>
</organism>
<dbReference type="AlphaFoldDB" id="A0A9W3HIF6"/>